<dbReference type="AlphaFoldDB" id="A0A1D8NET6"/>
<evidence type="ECO:0000313" key="2">
    <source>
        <dbReference type="Proteomes" id="UP000182444"/>
    </source>
</evidence>
<protein>
    <submittedName>
        <fullName evidence="1">Uncharacterized protein</fullName>
    </submittedName>
</protein>
<name>A0A1D8NET6_YARLL</name>
<dbReference type="VEuPathDB" id="FungiDB:YALI1_D19829g"/>
<accession>A0A1D8NET6</accession>
<gene>
    <name evidence="1" type="ORF">YALI1_D19829g</name>
</gene>
<organism evidence="1 2">
    <name type="scientific">Yarrowia lipolytica</name>
    <name type="common">Candida lipolytica</name>
    <dbReference type="NCBI Taxonomy" id="4952"/>
    <lineage>
        <taxon>Eukaryota</taxon>
        <taxon>Fungi</taxon>
        <taxon>Dikarya</taxon>
        <taxon>Ascomycota</taxon>
        <taxon>Saccharomycotina</taxon>
        <taxon>Dipodascomycetes</taxon>
        <taxon>Dipodascales</taxon>
        <taxon>Dipodascales incertae sedis</taxon>
        <taxon>Yarrowia</taxon>
    </lineage>
</organism>
<dbReference type="EMBL" id="CP017556">
    <property type="protein sequence ID" value="AOW04131.1"/>
    <property type="molecule type" value="Genomic_DNA"/>
</dbReference>
<dbReference type="Proteomes" id="UP000182444">
    <property type="component" value="Chromosome 1D"/>
</dbReference>
<dbReference type="GeneID" id="94583337"/>
<dbReference type="RefSeq" id="XP_068138825.1">
    <property type="nucleotide sequence ID" value="XM_068282724.1"/>
</dbReference>
<evidence type="ECO:0000313" key="1">
    <source>
        <dbReference type="EMBL" id="AOW04131.1"/>
    </source>
</evidence>
<reference evidence="1 2" key="1">
    <citation type="journal article" date="2016" name="PLoS ONE">
        <title>Sequence Assembly of Yarrowia lipolytica Strain W29/CLIB89 Shows Transposable Element Diversity.</title>
        <authorList>
            <person name="Magnan C."/>
            <person name="Yu J."/>
            <person name="Chang I."/>
            <person name="Jahn E."/>
            <person name="Kanomata Y."/>
            <person name="Wu J."/>
            <person name="Zeller M."/>
            <person name="Oakes M."/>
            <person name="Baldi P."/>
            <person name="Sandmeyer S."/>
        </authorList>
    </citation>
    <scope>NUCLEOTIDE SEQUENCE [LARGE SCALE GENOMIC DNA]</scope>
    <source>
        <strain evidence="2">CLIB89(W29)</strain>
    </source>
</reference>
<sequence length="164" mass="17845">MSASAPEPAFSPHTKVISPAKPAVLSSFVGPVTEKTVWLNRNVLSDAPPGYKDGIQWVKPDEMTMTMADIHFTPTMTQLEFSYVAELEGQHTSLHASTGWSHDEQRFAIYSGAPSLRWFATTGEIPSMSKTLGSALLVLSQGSIPEVAEQKLQSLCYDATVETD</sequence>
<proteinExistence type="predicted"/>